<dbReference type="GO" id="GO:0005524">
    <property type="term" value="F:ATP binding"/>
    <property type="evidence" value="ECO:0007669"/>
    <property type="project" value="InterPro"/>
</dbReference>
<dbReference type="AlphaFoldDB" id="A0A8J7GKJ4"/>
<dbReference type="EMBL" id="JADKPV010000005">
    <property type="protein sequence ID" value="MBF4501695.1"/>
    <property type="molecule type" value="Genomic_DNA"/>
</dbReference>
<comment type="caution">
    <text evidence="3">The sequence shown here is derived from an EMBL/GenBank/DDBJ whole genome shotgun (WGS) entry which is preliminary data.</text>
</comment>
<evidence type="ECO:0000313" key="3">
    <source>
        <dbReference type="EMBL" id="MBF4501695.1"/>
    </source>
</evidence>
<dbReference type="RefSeq" id="WP_194563180.1">
    <property type="nucleotide sequence ID" value="NZ_JADKPV010000005.1"/>
</dbReference>
<evidence type="ECO:0000259" key="1">
    <source>
        <dbReference type="Pfam" id="PF01695"/>
    </source>
</evidence>
<keyword evidence="4" id="KW-1185">Reference proteome</keyword>
<dbReference type="GO" id="GO:0006260">
    <property type="term" value="P:DNA replication"/>
    <property type="evidence" value="ECO:0007669"/>
    <property type="project" value="TreeGrafter"/>
</dbReference>
<evidence type="ECO:0000313" key="4">
    <source>
        <dbReference type="Proteomes" id="UP000622653"/>
    </source>
</evidence>
<dbReference type="PANTHER" id="PTHR30050:SF8">
    <property type="entry name" value="PRIMOSOMAL PROTEIN DNAI"/>
    <property type="match status" value="1"/>
</dbReference>
<dbReference type="InterPro" id="IPR002611">
    <property type="entry name" value="IstB_ATP-bd"/>
</dbReference>
<feature type="domain" description="IstB-like ATP-binding" evidence="1">
    <location>
        <begin position="166"/>
        <end position="315"/>
    </location>
</feature>
<gene>
    <name evidence="3" type="primary">dnaI</name>
    <name evidence="3" type="ORF">IRY55_09995</name>
</gene>
<dbReference type="PANTHER" id="PTHR30050">
    <property type="entry name" value="CHROMOSOMAL REPLICATION INITIATOR PROTEIN DNAA"/>
    <property type="match status" value="1"/>
</dbReference>
<dbReference type="CDD" id="cd00009">
    <property type="entry name" value="AAA"/>
    <property type="match status" value="1"/>
</dbReference>
<accession>A0A8J7GKJ4</accession>
<protein>
    <submittedName>
        <fullName evidence="3">Primosomal protein DnaI</fullName>
    </submittedName>
</protein>
<name>A0A8J7GKJ4_9BACL</name>
<dbReference type="InterPro" id="IPR009928">
    <property type="entry name" value="DnaI_N"/>
</dbReference>
<organism evidence="3 4">
    <name type="scientific">Savagea serpentis</name>
    <dbReference type="NCBI Taxonomy" id="2785297"/>
    <lineage>
        <taxon>Bacteria</taxon>
        <taxon>Bacillati</taxon>
        <taxon>Bacillota</taxon>
        <taxon>Bacilli</taxon>
        <taxon>Bacillales</taxon>
        <taxon>Caryophanaceae</taxon>
        <taxon>Savagea</taxon>
    </lineage>
</organism>
<dbReference type="Pfam" id="PF07319">
    <property type="entry name" value="DnaI_N"/>
    <property type="match status" value="1"/>
</dbReference>
<dbReference type="Gene3D" id="3.40.50.300">
    <property type="entry name" value="P-loop containing nucleotide triphosphate hydrolases"/>
    <property type="match status" value="1"/>
</dbReference>
<sequence>MEPINRSLQEVLARSPRLRAQMTELKGEIIQNKAIIQFLHEHQLTVDDPIVDRNIAKLYEFTQASHQCDRCPSLEGCINVVAGLQPDLILKNGAIELKYSKCPSRIKNEQERELERMISSMYMPKDVLKAQLSHIDMFFDDSRVFVVQRAKQFLNEYDATGKLPKKGLYIHGPFGVGKSFIIGALANELANRHIQTVIVYLPEFFREMKQSIQNQSLEPKLDFVKKAPVLMLDDIGAESMSAWVRDDILGTILQYRMSEQLPTFFTSNFNMNELAYHLTYTQRGEKEEVKAGRIMERIREVSEPIELKGKNMRNQS</sequence>
<proteinExistence type="predicted"/>
<dbReference type="SUPFAM" id="SSF52540">
    <property type="entry name" value="P-loop containing nucleoside triphosphate hydrolases"/>
    <property type="match status" value="1"/>
</dbReference>
<reference evidence="3" key="1">
    <citation type="submission" date="2020-11" db="EMBL/GenBank/DDBJ databases">
        <title>Multidrug resistant novel bacterium Savagea serpentis sp. nov., isolated from the scats of a vine snake (Ahaetulla nasuta).</title>
        <authorList>
            <person name="Venkata Ramana V."/>
            <person name="Vikas Patil S."/>
            <person name="Yogita Lugani V."/>
        </authorList>
    </citation>
    <scope>NUCLEOTIDE SEQUENCE</scope>
    <source>
        <strain evidence="3">SN6</strain>
    </source>
</reference>
<dbReference type="NCBIfam" id="NF006505">
    <property type="entry name" value="PRK08939.1"/>
    <property type="match status" value="1"/>
</dbReference>
<feature type="domain" description="Primosomal DnaI N-terminal" evidence="2">
    <location>
        <begin position="1"/>
        <end position="99"/>
    </location>
</feature>
<evidence type="ECO:0000259" key="2">
    <source>
        <dbReference type="Pfam" id="PF07319"/>
    </source>
</evidence>
<dbReference type="FunFam" id="3.40.50.300:FF:000880">
    <property type="entry name" value="Primosomal protein DnaI"/>
    <property type="match status" value="1"/>
</dbReference>
<dbReference type="Proteomes" id="UP000622653">
    <property type="component" value="Unassembled WGS sequence"/>
</dbReference>
<dbReference type="InterPro" id="IPR027417">
    <property type="entry name" value="P-loop_NTPase"/>
</dbReference>
<dbReference type="Pfam" id="PF01695">
    <property type="entry name" value="IstB_IS21"/>
    <property type="match status" value="1"/>
</dbReference>